<evidence type="ECO:0000313" key="1">
    <source>
        <dbReference type="EMBL" id="KRM23477.1"/>
    </source>
</evidence>
<dbReference type="AlphaFoldDB" id="A0A0R1X101"/>
<dbReference type="Pfam" id="PF05991">
    <property type="entry name" value="NYN_YacP"/>
    <property type="match status" value="1"/>
</dbReference>
<evidence type="ECO:0000313" key="2">
    <source>
        <dbReference type="Proteomes" id="UP000050949"/>
    </source>
</evidence>
<protein>
    <recommendedName>
        <fullName evidence="3">PIN domain containing protein</fullName>
    </recommendedName>
</protein>
<dbReference type="eggNOG" id="COG3688">
    <property type="taxonomic scope" value="Bacteria"/>
</dbReference>
<dbReference type="PATRIC" id="fig|1122147.4.peg.2112"/>
<sequence length="182" mass="20912">MRHQIIIVDGYNVIGSWAELTKLKEAGHFDQARDRLLDILSEYHKFIGDVRIIVIFDAMYVPGIKESFTKWDLEVTFTPEDETADSYIEHLTGELNTPLNQVTVVTSDQAEQWTVFSRGALRISSPEFGREIKRMRDQLAADTKHFAAATPRNVPWRPDQMLSLGQFLKKLIDKRGHDDAHD</sequence>
<gene>
    <name evidence="1" type="ORF">FC91_GL002043</name>
</gene>
<dbReference type="InterPro" id="IPR010298">
    <property type="entry name" value="YacP-like"/>
</dbReference>
<dbReference type="EMBL" id="AZFW01000160">
    <property type="protein sequence ID" value="KRM23477.1"/>
    <property type="molecule type" value="Genomic_DNA"/>
</dbReference>
<organism evidence="1 2">
    <name type="scientific">Schleiferilactobacillus harbinensis DSM 16991</name>
    <dbReference type="NCBI Taxonomy" id="1122147"/>
    <lineage>
        <taxon>Bacteria</taxon>
        <taxon>Bacillati</taxon>
        <taxon>Bacillota</taxon>
        <taxon>Bacilli</taxon>
        <taxon>Lactobacillales</taxon>
        <taxon>Lactobacillaceae</taxon>
        <taxon>Schleiferilactobacillus</taxon>
    </lineage>
</organism>
<evidence type="ECO:0008006" key="3">
    <source>
        <dbReference type="Google" id="ProtNLM"/>
    </source>
</evidence>
<reference evidence="1 2" key="1">
    <citation type="journal article" date="2015" name="Genome Announc.">
        <title>Expanding the biotechnology potential of lactobacilli through comparative genomics of 213 strains and associated genera.</title>
        <authorList>
            <person name="Sun Z."/>
            <person name="Harris H.M."/>
            <person name="McCann A."/>
            <person name="Guo C."/>
            <person name="Argimon S."/>
            <person name="Zhang W."/>
            <person name="Yang X."/>
            <person name="Jeffery I.B."/>
            <person name="Cooney J.C."/>
            <person name="Kagawa T.F."/>
            <person name="Liu W."/>
            <person name="Song Y."/>
            <person name="Salvetti E."/>
            <person name="Wrobel A."/>
            <person name="Rasinkangas P."/>
            <person name="Parkhill J."/>
            <person name="Rea M.C."/>
            <person name="O'Sullivan O."/>
            <person name="Ritari J."/>
            <person name="Douillard F.P."/>
            <person name="Paul Ross R."/>
            <person name="Yang R."/>
            <person name="Briner A.E."/>
            <person name="Felis G.E."/>
            <person name="de Vos W.M."/>
            <person name="Barrangou R."/>
            <person name="Klaenhammer T.R."/>
            <person name="Caufield P.W."/>
            <person name="Cui Y."/>
            <person name="Zhang H."/>
            <person name="O'Toole P.W."/>
        </authorList>
    </citation>
    <scope>NUCLEOTIDE SEQUENCE [LARGE SCALE GENOMIC DNA]</scope>
    <source>
        <strain evidence="1 2">DSM 16991</strain>
    </source>
</reference>
<accession>A0A0R1X101</accession>
<dbReference type="PANTHER" id="PTHR34547:SF1">
    <property type="entry name" value="YACP-LIKE NYN DOMAIN PROTEIN"/>
    <property type="match status" value="1"/>
</dbReference>
<name>A0A0R1X101_9LACO</name>
<dbReference type="PANTHER" id="PTHR34547">
    <property type="entry name" value="YACP-LIKE NYN DOMAIN PROTEIN"/>
    <property type="match status" value="1"/>
</dbReference>
<dbReference type="Proteomes" id="UP000050949">
    <property type="component" value="Unassembled WGS sequence"/>
</dbReference>
<proteinExistence type="predicted"/>
<dbReference type="RefSeq" id="WP_027829444.1">
    <property type="nucleotide sequence ID" value="NZ_AUEH01000061.1"/>
</dbReference>
<comment type="caution">
    <text evidence="1">The sequence shown here is derived from an EMBL/GenBank/DDBJ whole genome shotgun (WGS) entry which is preliminary data.</text>
</comment>
<dbReference type="CDD" id="cd10912">
    <property type="entry name" value="PIN_YacP-like"/>
    <property type="match status" value="1"/>
</dbReference>